<organism evidence="3 4">
    <name type="scientific">Macrolepiota fuliginosa MF-IS2</name>
    <dbReference type="NCBI Taxonomy" id="1400762"/>
    <lineage>
        <taxon>Eukaryota</taxon>
        <taxon>Fungi</taxon>
        <taxon>Dikarya</taxon>
        <taxon>Basidiomycota</taxon>
        <taxon>Agaricomycotina</taxon>
        <taxon>Agaricomycetes</taxon>
        <taxon>Agaricomycetidae</taxon>
        <taxon>Agaricales</taxon>
        <taxon>Agaricineae</taxon>
        <taxon>Agaricaceae</taxon>
        <taxon>Macrolepiota</taxon>
    </lineage>
</organism>
<feature type="region of interest" description="Disordered" evidence="1">
    <location>
        <begin position="34"/>
        <end position="57"/>
    </location>
</feature>
<evidence type="ECO:0000313" key="4">
    <source>
        <dbReference type="Proteomes" id="UP000807342"/>
    </source>
</evidence>
<dbReference type="Proteomes" id="UP000807342">
    <property type="component" value="Unassembled WGS sequence"/>
</dbReference>
<dbReference type="OrthoDB" id="3362817at2759"/>
<feature type="domain" description="SLS1 N-terminal" evidence="2">
    <location>
        <begin position="76"/>
        <end position="162"/>
    </location>
</feature>
<dbReference type="EMBL" id="MU151069">
    <property type="protein sequence ID" value="KAF9452673.1"/>
    <property type="molecule type" value="Genomic_DNA"/>
</dbReference>
<comment type="caution">
    <text evidence="3">The sequence shown here is derived from an EMBL/GenBank/DDBJ whole genome shotgun (WGS) entry which is preliminary data.</text>
</comment>
<keyword evidence="4" id="KW-1185">Reference proteome</keyword>
<proteinExistence type="predicted"/>
<dbReference type="InterPro" id="IPR048400">
    <property type="entry name" value="SLS1_N"/>
</dbReference>
<protein>
    <recommendedName>
        <fullName evidence="2">SLS1 N-terminal domain-containing protein</fullName>
    </recommendedName>
</protein>
<sequence>MALRRTCLERLFTSSRSLGPACSRRVSSVALVSTHPHEPGHRTDGVLQLQDSPVKPPRRPNVQEYLNYVAENSHLTLADLESFRPESHSPVGSAQYEAEYKALMEKLDRSFTVNQLRQFLHLYGVQVSSKMRKQTAAATIVEKQWGWPSLSRSQKLARAKKERSSRVFPLTPQQALLLLGKDGAEILSLSQMYNVRLQFSHKPLSMTISGSTASVEQLERHVETLKKEIVWEDFDPPRSVNLSSSSQQLSRTSGCFLENLPDGKIRIWYRESSKDSPSRAKRLLMQHVIDGVRVPLSISPIRNEYSLSPLDRIPTYALYPFFCEPTNGPPGNKGRFRLRRVGKWFGEEDSIISPTDNSVSRDYVATTRKYDNAREQLFGQLIKTDQDHRFSVSAIPGHVVLNSQGSQSVSLAPPLEGQKRFTEVVDWVREHNPGTEFIRRAPMRFWQAPESGQRWKRRLVYETIPGSMEQACVMICEYTPERPGENIPIETEAGSAEPEKTIEPILRSGPMTRLDVSMPDDARDLRLILTCDNVIPEASWPIELLRYVQSNTSSLVFDEVPSMFEHGKKKYILKEDFYVQSNTLPVTTKGSVIHVVSERRFDPQSDESYLTYEVHCADTISDDSWHAFWSKCEEIVQDTSPLPAEENHIHN</sequence>
<accession>A0A9P5XJR3</accession>
<evidence type="ECO:0000313" key="3">
    <source>
        <dbReference type="EMBL" id="KAF9452673.1"/>
    </source>
</evidence>
<evidence type="ECO:0000256" key="1">
    <source>
        <dbReference type="SAM" id="MobiDB-lite"/>
    </source>
</evidence>
<dbReference type="Pfam" id="PF20776">
    <property type="entry name" value="SLS1_N"/>
    <property type="match status" value="1"/>
</dbReference>
<gene>
    <name evidence="3" type="ORF">P691DRAFT_803792</name>
</gene>
<dbReference type="AlphaFoldDB" id="A0A9P5XJR3"/>
<evidence type="ECO:0000259" key="2">
    <source>
        <dbReference type="Pfam" id="PF20776"/>
    </source>
</evidence>
<name>A0A9P5XJR3_9AGAR</name>
<feature type="compositionally biased region" description="Basic and acidic residues" evidence="1">
    <location>
        <begin position="35"/>
        <end position="44"/>
    </location>
</feature>
<reference evidence="3" key="1">
    <citation type="submission" date="2020-11" db="EMBL/GenBank/DDBJ databases">
        <authorList>
            <consortium name="DOE Joint Genome Institute"/>
            <person name="Ahrendt S."/>
            <person name="Riley R."/>
            <person name="Andreopoulos W."/>
            <person name="Labutti K."/>
            <person name="Pangilinan J."/>
            <person name="Ruiz-Duenas F.J."/>
            <person name="Barrasa J.M."/>
            <person name="Sanchez-Garcia M."/>
            <person name="Camarero S."/>
            <person name="Miyauchi S."/>
            <person name="Serrano A."/>
            <person name="Linde D."/>
            <person name="Babiker R."/>
            <person name="Drula E."/>
            <person name="Ayuso-Fernandez I."/>
            <person name="Pacheco R."/>
            <person name="Padilla G."/>
            <person name="Ferreira P."/>
            <person name="Barriuso J."/>
            <person name="Kellner H."/>
            <person name="Castanera R."/>
            <person name="Alfaro M."/>
            <person name="Ramirez L."/>
            <person name="Pisabarro A.G."/>
            <person name="Kuo A."/>
            <person name="Tritt A."/>
            <person name="Lipzen A."/>
            <person name="He G."/>
            <person name="Yan M."/>
            <person name="Ng V."/>
            <person name="Cullen D."/>
            <person name="Martin F."/>
            <person name="Rosso M.-N."/>
            <person name="Henrissat B."/>
            <person name="Hibbett D."/>
            <person name="Martinez A.T."/>
            <person name="Grigoriev I.V."/>
        </authorList>
    </citation>
    <scope>NUCLEOTIDE SEQUENCE</scope>
    <source>
        <strain evidence="3">MF-IS2</strain>
    </source>
</reference>